<dbReference type="Proteomes" id="UP000246464">
    <property type="component" value="Chromosome 11"/>
</dbReference>
<accession>A0A2U9C4J3</accession>
<dbReference type="SUPFAM" id="SSF48726">
    <property type="entry name" value="Immunoglobulin"/>
    <property type="match status" value="1"/>
</dbReference>
<reference evidence="2 3" key="1">
    <citation type="submission" date="2017-12" db="EMBL/GenBank/DDBJ databases">
        <title>Integrating genomic resources of turbot (Scophthalmus maximus) in depth evaluation of genetic and physical mapping variation across individuals.</title>
        <authorList>
            <person name="Martinez P."/>
        </authorList>
    </citation>
    <scope>NUCLEOTIDE SEQUENCE [LARGE SCALE GENOMIC DNA]</scope>
</reference>
<gene>
    <name evidence="2" type="ORF">SMAX5B_014729</name>
</gene>
<organism evidence="2 3">
    <name type="scientific">Scophthalmus maximus</name>
    <name type="common">Turbot</name>
    <name type="synonym">Psetta maxima</name>
    <dbReference type="NCBI Taxonomy" id="52904"/>
    <lineage>
        <taxon>Eukaryota</taxon>
        <taxon>Metazoa</taxon>
        <taxon>Chordata</taxon>
        <taxon>Craniata</taxon>
        <taxon>Vertebrata</taxon>
        <taxon>Euteleostomi</taxon>
        <taxon>Actinopterygii</taxon>
        <taxon>Neopterygii</taxon>
        <taxon>Teleostei</taxon>
        <taxon>Neoteleostei</taxon>
        <taxon>Acanthomorphata</taxon>
        <taxon>Carangaria</taxon>
        <taxon>Pleuronectiformes</taxon>
        <taxon>Pleuronectoidei</taxon>
        <taxon>Scophthalmidae</taxon>
        <taxon>Scophthalmus</taxon>
    </lineage>
</organism>
<keyword evidence="1" id="KW-0472">Membrane</keyword>
<keyword evidence="3" id="KW-1185">Reference proteome</keyword>
<feature type="transmembrane region" description="Helical" evidence="1">
    <location>
        <begin position="100"/>
        <end position="123"/>
    </location>
</feature>
<protein>
    <recommendedName>
        <fullName evidence="4">Immunoglobulin V-set domain-containing protein</fullName>
    </recommendedName>
</protein>
<dbReference type="AlphaFoldDB" id="A0A2U9C4J3"/>
<name>A0A2U9C4J3_SCOMX</name>
<evidence type="ECO:0000256" key="1">
    <source>
        <dbReference type="SAM" id="Phobius"/>
    </source>
</evidence>
<dbReference type="InterPro" id="IPR013783">
    <property type="entry name" value="Ig-like_fold"/>
</dbReference>
<proteinExistence type="predicted"/>
<keyword evidence="1" id="KW-0812">Transmembrane</keyword>
<dbReference type="Gene3D" id="2.60.40.10">
    <property type="entry name" value="Immunoglobulins"/>
    <property type="match status" value="1"/>
</dbReference>
<evidence type="ECO:0000313" key="2">
    <source>
        <dbReference type="EMBL" id="AWP09992.1"/>
    </source>
</evidence>
<sequence length="149" mass="16236">MCPLQDENTALFNEEIFVYSATEGGEGELSVTITQLTKSDSGTYNCGLGTYLMLYVELRIIVTDGPSASTTTSQSLSSRVTPLLDLPKITDQLQPETTDLALPVGLTLAVMVALLSVAALCFCRNRTSKLKGNLSHLHERHSRQTKRSQ</sequence>
<evidence type="ECO:0008006" key="4">
    <source>
        <dbReference type="Google" id="ProtNLM"/>
    </source>
</evidence>
<dbReference type="EMBL" id="CP026253">
    <property type="protein sequence ID" value="AWP09992.1"/>
    <property type="molecule type" value="Genomic_DNA"/>
</dbReference>
<keyword evidence="1" id="KW-1133">Transmembrane helix</keyword>
<dbReference type="InterPro" id="IPR036179">
    <property type="entry name" value="Ig-like_dom_sf"/>
</dbReference>
<evidence type="ECO:0000313" key="3">
    <source>
        <dbReference type="Proteomes" id="UP000246464"/>
    </source>
</evidence>